<sequence length="441" mass="48655">MAEVRITKRVVDGAETRASRYTIFDSALPGFGLRVFPTGAKSWIFEYRPGAGGKGVDKKRVTIGKASDLTPDQARKMASQLRADVIRGEDPMGAKAAQRKAATVADLADAFLKDHVADKRENSTYVHYKDLLDRIILPVVGKVKAIDLDHAEVARLHRAWKRTPFQANRILAVISSMYSFGARQSVKMVPKGTNPAADIEKYDEPARNRPLKPEELMRLGDALRVAETTGIPWNIDPEKRTSKHLASPERQVTVHSEHVIGAIRLLMFTGARLREILNLRWDQVELDAGLLLLDHHKTKRRTGQIKPIVLNPPAIEVLSKLTRLGVYVIAGESAGTEDEKPRPDIKKPWASISKHAGLEGLRINDLRHNFASLGVGGGLGLPIVGKLLGHTQVRTTERYVHYDNDPLRRVANTIGATIAARTGHVPPDADNVVPIDKARKG</sequence>
<gene>
    <name evidence="6" type="ORF">A3840_12465</name>
</gene>
<dbReference type="InterPro" id="IPR010998">
    <property type="entry name" value="Integrase_recombinase_N"/>
</dbReference>
<protein>
    <recommendedName>
        <fullName evidence="5">Tyr recombinase domain-containing protein</fullName>
    </recommendedName>
</protein>
<evidence type="ECO:0000256" key="3">
    <source>
        <dbReference type="ARBA" id="ARBA00023125"/>
    </source>
</evidence>
<organism evidence="6 7">
    <name type="scientific">Devosia elaeis</name>
    <dbReference type="NCBI Taxonomy" id="1770058"/>
    <lineage>
        <taxon>Bacteria</taxon>
        <taxon>Pseudomonadati</taxon>
        <taxon>Pseudomonadota</taxon>
        <taxon>Alphaproteobacteria</taxon>
        <taxon>Hyphomicrobiales</taxon>
        <taxon>Devosiaceae</taxon>
        <taxon>Devosia</taxon>
    </lineage>
</organism>
<dbReference type="Proteomes" id="UP000078389">
    <property type="component" value="Unassembled WGS sequence"/>
</dbReference>
<keyword evidence="4" id="KW-0233">DNA recombination</keyword>
<dbReference type="Gene3D" id="1.10.443.10">
    <property type="entry name" value="Intergrase catalytic core"/>
    <property type="match status" value="1"/>
</dbReference>
<evidence type="ECO:0000256" key="4">
    <source>
        <dbReference type="ARBA" id="ARBA00023172"/>
    </source>
</evidence>
<dbReference type="STRING" id="1770058.A3840_12465"/>
<evidence type="ECO:0000313" key="6">
    <source>
        <dbReference type="EMBL" id="OAM76472.1"/>
    </source>
</evidence>
<keyword evidence="3" id="KW-0238">DNA-binding</keyword>
<dbReference type="InterPro" id="IPR025166">
    <property type="entry name" value="Integrase_DNA_bind_dom"/>
</dbReference>
<evidence type="ECO:0000256" key="2">
    <source>
        <dbReference type="ARBA" id="ARBA00022908"/>
    </source>
</evidence>
<dbReference type="PANTHER" id="PTHR30629:SF2">
    <property type="entry name" value="PROPHAGE INTEGRASE INTS-RELATED"/>
    <property type="match status" value="1"/>
</dbReference>
<accession>A0A178HUC4</accession>
<dbReference type="PROSITE" id="PS51898">
    <property type="entry name" value="TYR_RECOMBINASE"/>
    <property type="match status" value="1"/>
</dbReference>
<keyword evidence="2" id="KW-0229">DNA integration</keyword>
<proteinExistence type="inferred from homology"/>
<dbReference type="InterPro" id="IPR013762">
    <property type="entry name" value="Integrase-like_cat_sf"/>
</dbReference>
<dbReference type="GO" id="GO:0015074">
    <property type="term" value="P:DNA integration"/>
    <property type="evidence" value="ECO:0007669"/>
    <property type="project" value="UniProtKB-KW"/>
</dbReference>
<dbReference type="InterPro" id="IPR050808">
    <property type="entry name" value="Phage_Integrase"/>
</dbReference>
<feature type="domain" description="Tyr recombinase" evidence="5">
    <location>
        <begin position="230"/>
        <end position="412"/>
    </location>
</feature>
<dbReference type="GO" id="GO:0003677">
    <property type="term" value="F:DNA binding"/>
    <property type="evidence" value="ECO:0007669"/>
    <property type="project" value="UniProtKB-KW"/>
</dbReference>
<reference evidence="6 7" key="1">
    <citation type="submission" date="2016-03" db="EMBL/GenBank/DDBJ databases">
        <title>Genome sequencing of Devosia sp. S37.</title>
        <authorList>
            <person name="Mohd Nor M."/>
        </authorList>
    </citation>
    <scope>NUCLEOTIDE SEQUENCE [LARGE SCALE GENOMIC DNA]</scope>
    <source>
        <strain evidence="6 7">S37</strain>
    </source>
</reference>
<dbReference type="GO" id="GO:0006310">
    <property type="term" value="P:DNA recombination"/>
    <property type="evidence" value="ECO:0007669"/>
    <property type="project" value="UniProtKB-KW"/>
</dbReference>
<dbReference type="InterPro" id="IPR011010">
    <property type="entry name" value="DNA_brk_join_enz"/>
</dbReference>
<dbReference type="PANTHER" id="PTHR30629">
    <property type="entry name" value="PROPHAGE INTEGRASE"/>
    <property type="match status" value="1"/>
</dbReference>
<dbReference type="Gene3D" id="3.30.160.390">
    <property type="entry name" value="Integrase, DNA-binding domain"/>
    <property type="match status" value="1"/>
</dbReference>
<dbReference type="Pfam" id="PF13356">
    <property type="entry name" value="Arm-DNA-bind_3"/>
    <property type="match status" value="1"/>
</dbReference>
<dbReference type="CDD" id="cd00796">
    <property type="entry name" value="INT_Rci_Hp1_C"/>
    <property type="match status" value="1"/>
</dbReference>
<dbReference type="Gene3D" id="1.10.150.130">
    <property type="match status" value="1"/>
</dbReference>
<comment type="similarity">
    <text evidence="1">Belongs to the 'phage' integrase family.</text>
</comment>
<dbReference type="InterPro" id="IPR038488">
    <property type="entry name" value="Integrase_DNA-bd_sf"/>
</dbReference>
<dbReference type="SUPFAM" id="SSF56349">
    <property type="entry name" value="DNA breaking-rejoining enzymes"/>
    <property type="match status" value="1"/>
</dbReference>
<dbReference type="RefSeq" id="WP_067457147.1">
    <property type="nucleotide sequence ID" value="NZ_LVVY01000093.1"/>
</dbReference>
<evidence type="ECO:0000256" key="1">
    <source>
        <dbReference type="ARBA" id="ARBA00008857"/>
    </source>
</evidence>
<dbReference type="EMBL" id="LVVY01000093">
    <property type="protein sequence ID" value="OAM76472.1"/>
    <property type="molecule type" value="Genomic_DNA"/>
</dbReference>
<dbReference type="OrthoDB" id="7615137at2"/>
<keyword evidence="7" id="KW-1185">Reference proteome</keyword>
<dbReference type="Pfam" id="PF00589">
    <property type="entry name" value="Phage_integrase"/>
    <property type="match status" value="1"/>
</dbReference>
<name>A0A178HUC4_9HYPH</name>
<dbReference type="AlphaFoldDB" id="A0A178HUC4"/>
<comment type="caution">
    <text evidence="6">The sequence shown here is derived from an EMBL/GenBank/DDBJ whole genome shotgun (WGS) entry which is preliminary data.</text>
</comment>
<dbReference type="InterPro" id="IPR002104">
    <property type="entry name" value="Integrase_catalytic"/>
</dbReference>
<evidence type="ECO:0000313" key="7">
    <source>
        <dbReference type="Proteomes" id="UP000078389"/>
    </source>
</evidence>
<evidence type="ECO:0000259" key="5">
    <source>
        <dbReference type="PROSITE" id="PS51898"/>
    </source>
</evidence>